<dbReference type="Proteomes" id="UP000244073">
    <property type="component" value="Unassembled WGS sequence"/>
</dbReference>
<proteinExistence type="predicted"/>
<dbReference type="VEuPathDB" id="FungiDB:P175DRAFT_0528421"/>
<sequence length="101" mass="11522">MFPILALWSWIPPALPSQLPVANESKTGNENENENEIETEIKTITAYLLDFLSRLGLTYYSGIGRSRRNHGYYGAPKTSFGSRGLLRWDSNPRRRNFGFVV</sequence>
<protein>
    <recommendedName>
        <fullName evidence="4">Secreted protein</fullName>
    </recommendedName>
</protein>
<name>A0A2T5M8Q8_9EURO</name>
<dbReference type="GeneID" id="63816492"/>
<accession>A0A2T5M8Q8</accession>
<dbReference type="EMBL" id="MSFN02000001">
    <property type="protein sequence ID" value="PTU24905.1"/>
    <property type="molecule type" value="Genomic_DNA"/>
</dbReference>
<reference evidence="2 3" key="1">
    <citation type="journal article" date="2018" name="Proc. Natl. Acad. Sci. U.S.A.">
        <title>Linking secondary metabolites to gene clusters through genome sequencing of six diverse Aspergillus species.</title>
        <authorList>
            <person name="Kaerboelling I."/>
            <person name="Vesth T.C."/>
            <person name="Frisvad J.C."/>
            <person name="Nybo J.L."/>
            <person name="Theobald S."/>
            <person name="Kuo A."/>
            <person name="Bowyer P."/>
            <person name="Matsuda Y."/>
            <person name="Mondo S."/>
            <person name="Lyhne E.K."/>
            <person name="Kogle M.E."/>
            <person name="Clum A."/>
            <person name="Lipzen A."/>
            <person name="Salamov A."/>
            <person name="Ngan C.Y."/>
            <person name="Daum C."/>
            <person name="Chiniquy J."/>
            <person name="Barry K."/>
            <person name="LaButti K."/>
            <person name="Haridas S."/>
            <person name="Simmons B.A."/>
            <person name="Magnuson J.K."/>
            <person name="Mortensen U.H."/>
            <person name="Larsen T.O."/>
            <person name="Grigoriev I.V."/>
            <person name="Baker S.E."/>
            <person name="Andersen M.R."/>
        </authorList>
    </citation>
    <scope>NUCLEOTIDE SEQUENCE [LARGE SCALE GENOMIC DNA]</scope>
    <source>
        <strain evidence="2 3">IBT 24754</strain>
    </source>
</reference>
<evidence type="ECO:0000313" key="2">
    <source>
        <dbReference type="EMBL" id="PTU24905.1"/>
    </source>
</evidence>
<evidence type="ECO:0000313" key="3">
    <source>
        <dbReference type="Proteomes" id="UP000244073"/>
    </source>
</evidence>
<comment type="caution">
    <text evidence="2">The sequence shown here is derived from an EMBL/GenBank/DDBJ whole genome shotgun (WGS) entry which is preliminary data.</text>
</comment>
<gene>
    <name evidence="2" type="ORF">P175DRAFT_0528421</name>
</gene>
<dbReference type="AlphaFoldDB" id="A0A2T5M8Q8"/>
<organism evidence="2 3">
    <name type="scientific">Aspergillus ochraceoroseus IBT 24754</name>
    <dbReference type="NCBI Taxonomy" id="1392256"/>
    <lineage>
        <taxon>Eukaryota</taxon>
        <taxon>Fungi</taxon>
        <taxon>Dikarya</taxon>
        <taxon>Ascomycota</taxon>
        <taxon>Pezizomycotina</taxon>
        <taxon>Eurotiomycetes</taxon>
        <taxon>Eurotiomycetidae</taxon>
        <taxon>Eurotiales</taxon>
        <taxon>Aspergillaceae</taxon>
        <taxon>Aspergillus</taxon>
        <taxon>Aspergillus subgen. Nidulantes</taxon>
    </lineage>
</organism>
<evidence type="ECO:0008006" key="4">
    <source>
        <dbReference type="Google" id="ProtNLM"/>
    </source>
</evidence>
<keyword evidence="1" id="KW-0732">Signal</keyword>
<feature type="chain" id="PRO_5015673217" description="Secreted protein" evidence="1">
    <location>
        <begin position="17"/>
        <end position="101"/>
    </location>
</feature>
<dbReference type="RefSeq" id="XP_040756297.1">
    <property type="nucleotide sequence ID" value="XM_040899610.1"/>
</dbReference>
<feature type="signal peptide" evidence="1">
    <location>
        <begin position="1"/>
        <end position="16"/>
    </location>
</feature>
<evidence type="ECO:0000256" key="1">
    <source>
        <dbReference type="SAM" id="SignalP"/>
    </source>
</evidence>